<dbReference type="Proteomes" id="UP000319143">
    <property type="component" value="Unassembled WGS sequence"/>
</dbReference>
<reference evidence="2 3" key="1">
    <citation type="submission" date="2019-02" db="EMBL/GenBank/DDBJ databases">
        <title>Deep-cultivation of Planctomycetes and their phenomic and genomic characterization uncovers novel biology.</title>
        <authorList>
            <person name="Wiegand S."/>
            <person name="Jogler M."/>
            <person name="Boedeker C."/>
            <person name="Pinto D."/>
            <person name="Vollmers J."/>
            <person name="Rivas-Marin E."/>
            <person name="Kohn T."/>
            <person name="Peeters S.H."/>
            <person name="Heuer A."/>
            <person name="Rast P."/>
            <person name="Oberbeckmann S."/>
            <person name="Bunk B."/>
            <person name="Jeske O."/>
            <person name="Meyerdierks A."/>
            <person name="Storesund J.E."/>
            <person name="Kallscheuer N."/>
            <person name="Luecker S."/>
            <person name="Lage O.M."/>
            <person name="Pohl T."/>
            <person name="Merkel B.J."/>
            <person name="Hornburger P."/>
            <person name="Mueller R.-W."/>
            <person name="Bruemmer F."/>
            <person name="Labrenz M."/>
            <person name="Spormann A.M."/>
            <person name="Op Den Camp H."/>
            <person name="Overmann J."/>
            <person name="Amann R."/>
            <person name="Jetten M.S.M."/>
            <person name="Mascher T."/>
            <person name="Medema M.H."/>
            <person name="Devos D.P."/>
            <person name="Kaster A.-K."/>
            <person name="Ovreas L."/>
            <person name="Rohde M."/>
            <person name="Galperin M.Y."/>
            <person name="Jogler C."/>
        </authorList>
    </citation>
    <scope>NUCLEOTIDE SEQUENCE [LARGE SCALE GENOMIC DNA]</scope>
    <source>
        <strain evidence="2 3">Poly41</strain>
    </source>
</reference>
<evidence type="ECO:0000256" key="1">
    <source>
        <dbReference type="SAM" id="Phobius"/>
    </source>
</evidence>
<dbReference type="RefSeq" id="WP_197230981.1">
    <property type="nucleotide sequence ID" value="NZ_SJPV01000001.1"/>
</dbReference>
<dbReference type="AlphaFoldDB" id="A0A5C6DZ38"/>
<keyword evidence="1" id="KW-0812">Transmembrane</keyword>
<name>A0A5C6DZ38_9BACT</name>
<keyword evidence="1" id="KW-1133">Transmembrane helix</keyword>
<dbReference type="EMBL" id="SJPV01000001">
    <property type="protein sequence ID" value="TWU41910.1"/>
    <property type="molecule type" value="Genomic_DNA"/>
</dbReference>
<gene>
    <name evidence="2" type="ORF">Poly41_02030</name>
</gene>
<protein>
    <recommendedName>
        <fullName evidence="4">DUF2784 domain-containing protein</fullName>
    </recommendedName>
</protein>
<dbReference type="Pfam" id="PF10861">
    <property type="entry name" value="DUF2784"/>
    <property type="match status" value="1"/>
</dbReference>
<keyword evidence="1" id="KW-0472">Membrane</keyword>
<feature type="transmembrane region" description="Helical" evidence="1">
    <location>
        <begin position="43"/>
        <end position="63"/>
    </location>
</feature>
<sequence>MIYQILTELIVAIHFAYVTFVVLAVPVTILGGWRNWEWVRNRWFRCLHVSMILVVVLEAWAGITCPLTTWEQQMRLAAGGPALQGDFIANWLHDAMFFDAQPWVFTLFYSLFASLVIAMWVWIPPRFDTQGASATGR</sequence>
<evidence type="ECO:0000313" key="3">
    <source>
        <dbReference type="Proteomes" id="UP000319143"/>
    </source>
</evidence>
<evidence type="ECO:0000313" key="2">
    <source>
        <dbReference type="EMBL" id="TWU41910.1"/>
    </source>
</evidence>
<accession>A0A5C6DZ38</accession>
<organism evidence="2 3">
    <name type="scientific">Novipirellula artificiosorum</name>
    <dbReference type="NCBI Taxonomy" id="2528016"/>
    <lineage>
        <taxon>Bacteria</taxon>
        <taxon>Pseudomonadati</taxon>
        <taxon>Planctomycetota</taxon>
        <taxon>Planctomycetia</taxon>
        <taxon>Pirellulales</taxon>
        <taxon>Pirellulaceae</taxon>
        <taxon>Novipirellula</taxon>
    </lineage>
</organism>
<evidence type="ECO:0008006" key="4">
    <source>
        <dbReference type="Google" id="ProtNLM"/>
    </source>
</evidence>
<proteinExistence type="predicted"/>
<keyword evidence="3" id="KW-1185">Reference proteome</keyword>
<feature type="transmembrane region" description="Helical" evidence="1">
    <location>
        <begin position="103"/>
        <end position="123"/>
    </location>
</feature>
<dbReference type="InterPro" id="IPR021218">
    <property type="entry name" value="DUF2784"/>
</dbReference>
<feature type="transmembrane region" description="Helical" evidence="1">
    <location>
        <begin position="12"/>
        <end position="31"/>
    </location>
</feature>
<comment type="caution">
    <text evidence="2">The sequence shown here is derived from an EMBL/GenBank/DDBJ whole genome shotgun (WGS) entry which is preliminary data.</text>
</comment>